<dbReference type="Gene3D" id="3.40.50.1000">
    <property type="entry name" value="HAD superfamily/HAD-like"/>
    <property type="match status" value="1"/>
</dbReference>
<dbReference type="InterPro" id="IPR023198">
    <property type="entry name" value="PGP-like_dom2"/>
</dbReference>
<dbReference type="AlphaFoldDB" id="A0A1G1TGG0"/>
<reference evidence="2 3" key="1">
    <citation type="submission" date="2016-08" db="EMBL/GenBank/DDBJ databases">
        <title>Hymenobacter coccineus sp. nov., Hymenobacter lapidarius sp. nov. and Hymenobacter glacialis sp. nov., isolated from Antarctic soil.</title>
        <authorList>
            <person name="Sedlacek I."/>
            <person name="Kralova S."/>
            <person name="Kyrova K."/>
            <person name="Maslanova I."/>
            <person name="Stankova E."/>
            <person name="Vrbovska V."/>
            <person name="Nemec M."/>
            <person name="Bartak M."/>
            <person name="Svec P."/>
            <person name="Busse H.-J."/>
            <person name="Pantucek R."/>
        </authorList>
    </citation>
    <scope>NUCLEOTIDE SEQUENCE [LARGE SCALE GENOMIC DNA]</scope>
    <source>
        <strain evidence="2 3">CCM 8649</strain>
    </source>
</reference>
<dbReference type="InterPro" id="IPR023214">
    <property type="entry name" value="HAD_sf"/>
</dbReference>
<dbReference type="SFLD" id="SFLDS00003">
    <property type="entry name" value="Haloacid_Dehalogenase"/>
    <property type="match status" value="1"/>
</dbReference>
<name>A0A1G1TGG0_9BACT</name>
<sequence>MPRPQLIAFDADDTLWPNQPHFDHVETQLAAILARCGAADAIGARLYAVQRANMHLFGYGAKSLMLTMIETAIQLTDGAVTGREIQLLLDLGKRLLDFPIEPLPGVVEVLSELRRRGERLMVLTKGDLFDQESKLARSGLGDFFDHVEIVSEKDEATYRRILARHGVAPADFLMIGNSLKSDILPVLALGAPAIHVPYHTTWIHEEVPAERLAGLNFHRVEHLVDVLAYLDLLAG</sequence>
<evidence type="ECO:0000313" key="2">
    <source>
        <dbReference type="EMBL" id="OGX89976.1"/>
    </source>
</evidence>
<dbReference type="PANTHER" id="PTHR43316">
    <property type="entry name" value="HYDROLASE, HALOACID DELAHOGENASE-RELATED"/>
    <property type="match status" value="1"/>
</dbReference>
<accession>A0A1G1TGG0</accession>
<dbReference type="SUPFAM" id="SSF56784">
    <property type="entry name" value="HAD-like"/>
    <property type="match status" value="1"/>
</dbReference>
<comment type="caution">
    <text evidence="2">The sequence shown here is derived from an EMBL/GenBank/DDBJ whole genome shotgun (WGS) entry which is preliminary data.</text>
</comment>
<gene>
    <name evidence="2" type="ORF">BEN49_07920</name>
</gene>
<dbReference type="Proteomes" id="UP000177506">
    <property type="component" value="Unassembled WGS sequence"/>
</dbReference>
<dbReference type="Pfam" id="PF00702">
    <property type="entry name" value="Hydrolase"/>
    <property type="match status" value="1"/>
</dbReference>
<organism evidence="2 3">
    <name type="scientific">Hymenobacter coccineus</name>
    <dbReference type="NCBI Taxonomy" id="1908235"/>
    <lineage>
        <taxon>Bacteria</taxon>
        <taxon>Pseudomonadati</taxon>
        <taxon>Bacteroidota</taxon>
        <taxon>Cytophagia</taxon>
        <taxon>Cytophagales</taxon>
        <taxon>Hymenobacteraceae</taxon>
        <taxon>Hymenobacter</taxon>
    </lineage>
</organism>
<keyword evidence="1" id="KW-0378">Hydrolase</keyword>
<proteinExistence type="predicted"/>
<dbReference type="RefSeq" id="WP_070744138.1">
    <property type="nucleotide sequence ID" value="NZ_MDZA01000221.1"/>
</dbReference>
<evidence type="ECO:0000256" key="1">
    <source>
        <dbReference type="ARBA" id="ARBA00022801"/>
    </source>
</evidence>
<dbReference type="GO" id="GO:0016787">
    <property type="term" value="F:hydrolase activity"/>
    <property type="evidence" value="ECO:0007669"/>
    <property type="project" value="UniProtKB-KW"/>
</dbReference>
<evidence type="ECO:0000313" key="3">
    <source>
        <dbReference type="Proteomes" id="UP000177506"/>
    </source>
</evidence>
<keyword evidence="3" id="KW-1185">Reference proteome</keyword>
<dbReference type="PANTHER" id="PTHR43316:SF8">
    <property type="entry name" value="HAD FAMILY HYDROLASE"/>
    <property type="match status" value="1"/>
</dbReference>
<dbReference type="CDD" id="cd07515">
    <property type="entry name" value="HAD-like"/>
    <property type="match status" value="1"/>
</dbReference>
<dbReference type="InterPro" id="IPR036412">
    <property type="entry name" value="HAD-like_sf"/>
</dbReference>
<dbReference type="SFLD" id="SFLDG01129">
    <property type="entry name" value="C1.5:_HAD__Beta-PGM__Phosphata"/>
    <property type="match status" value="1"/>
</dbReference>
<dbReference type="OrthoDB" id="6101375at2"/>
<protein>
    <submittedName>
        <fullName evidence="2">Haloacid dehalogenase</fullName>
    </submittedName>
</protein>
<dbReference type="InterPro" id="IPR051540">
    <property type="entry name" value="S-2-haloacid_dehalogenase"/>
</dbReference>
<dbReference type="Gene3D" id="1.10.150.240">
    <property type="entry name" value="Putative phosphatase, domain 2"/>
    <property type="match status" value="1"/>
</dbReference>
<dbReference type="EMBL" id="MDZA01000221">
    <property type="protein sequence ID" value="OGX89976.1"/>
    <property type="molecule type" value="Genomic_DNA"/>
</dbReference>